<comment type="similarity">
    <text evidence="2">Belongs to the LysR transcriptional regulatory family.</text>
</comment>
<evidence type="ECO:0000313" key="8">
    <source>
        <dbReference type="Proteomes" id="UP000034832"/>
    </source>
</evidence>
<evidence type="ECO:0000259" key="6">
    <source>
        <dbReference type="PROSITE" id="PS50931"/>
    </source>
</evidence>
<dbReference type="Pfam" id="PF03466">
    <property type="entry name" value="LysR_substrate"/>
    <property type="match status" value="1"/>
</dbReference>
<dbReference type="STRING" id="211460.YH63_06940"/>
<dbReference type="Pfam" id="PF00126">
    <property type="entry name" value="HTH_1"/>
    <property type="match status" value="1"/>
</dbReference>
<keyword evidence="8" id="KW-1185">Reference proteome</keyword>
<dbReference type="GO" id="GO:0005829">
    <property type="term" value="C:cytosol"/>
    <property type="evidence" value="ECO:0007669"/>
    <property type="project" value="TreeGrafter"/>
</dbReference>
<keyword evidence="4" id="KW-0238">DNA-binding</keyword>
<dbReference type="PANTHER" id="PTHR30419">
    <property type="entry name" value="HTH-TYPE TRANSCRIPTIONAL REGULATOR YBHD"/>
    <property type="match status" value="1"/>
</dbReference>
<dbReference type="SUPFAM" id="SSF46785">
    <property type="entry name" value="Winged helix' DNA-binding domain"/>
    <property type="match status" value="1"/>
</dbReference>
<keyword evidence="5" id="KW-0804">Transcription</keyword>
<sequence length="320" mass="35408">MISLRQIRSFVAVYEEGSFTSAAKREGATQSGISQHLKQLESELGAALLERDGRDVEPTLAGRLYYRECVEVLKKLEAAQQSVAVNHVRGAIRVGLMPTFTRSVLAPALDKFLTSAPGSEISVTEAYSGVLTEMILKGELDFAVVPAFEGITGISHRLLARDREMLVSAKRGKNTLKPVKLSELGPLKVVLPGLQNTRRRNIETYFSVNSVAVAQRLELDAMMGTLQFVAASDWVAILPFVMMASDIDGGRFDVRPLEDPPFYSEFVLIEPARKVMSSAAALFADILRREAEKSRLVFEERAGRQQQLTRRRAVRSGRPQ</sequence>
<proteinExistence type="inferred from homology"/>
<dbReference type="PROSITE" id="PS50931">
    <property type="entry name" value="HTH_LYSR"/>
    <property type="match status" value="1"/>
</dbReference>
<dbReference type="InterPro" id="IPR036390">
    <property type="entry name" value="WH_DNA-bd_sf"/>
</dbReference>
<feature type="domain" description="HTH lysR-type" evidence="6">
    <location>
        <begin position="2"/>
        <end position="59"/>
    </location>
</feature>
<dbReference type="PANTHER" id="PTHR30419:SF8">
    <property type="entry name" value="NITROGEN ASSIMILATION TRANSCRIPTIONAL ACTIVATOR-RELATED"/>
    <property type="match status" value="1"/>
</dbReference>
<evidence type="ECO:0000256" key="4">
    <source>
        <dbReference type="ARBA" id="ARBA00023125"/>
    </source>
</evidence>
<dbReference type="OrthoDB" id="7260751at2"/>
<dbReference type="Gene3D" id="1.10.10.10">
    <property type="entry name" value="Winged helix-like DNA-binding domain superfamily/Winged helix DNA-binding domain"/>
    <property type="match status" value="1"/>
</dbReference>
<dbReference type="GO" id="GO:0003700">
    <property type="term" value="F:DNA-binding transcription factor activity"/>
    <property type="evidence" value="ECO:0007669"/>
    <property type="project" value="InterPro"/>
</dbReference>
<comment type="caution">
    <text evidence="7">The sequence shown here is derived from an EMBL/GenBank/DDBJ whole genome shotgun (WGS) entry which is preliminary data.</text>
</comment>
<accession>A0A4U6BNV1</accession>
<dbReference type="Gene3D" id="3.40.190.290">
    <property type="match status" value="1"/>
</dbReference>
<dbReference type="FunFam" id="1.10.10.10:FF:000001">
    <property type="entry name" value="LysR family transcriptional regulator"/>
    <property type="match status" value="1"/>
</dbReference>
<dbReference type="EMBL" id="LBIA02000001">
    <property type="protein sequence ID" value="TKT72089.1"/>
    <property type="molecule type" value="Genomic_DNA"/>
</dbReference>
<dbReference type="Proteomes" id="UP000034832">
    <property type="component" value="Unassembled WGS sequence"/>
</dbReference>
<name>A0A4U6BNV1_9BRAD</name>
<dbReference type="PRINTS" id="PR00039">
    <property type="entry name" value="HTHLYSR"/>
</dbReference>
<dbReference type="SUPFAM" id="SSF53850">
    <property type="entry name" value="Periplasmic binding protein-like II"/>
    <property type="match status" value="1"/>
</dbReference>
<evidence type="ECO:0000256" key="5">
    <source>
        <dbReference type="ARBA" id="ARBA00023163"/>
    </source>
</evidence>
<dbReference type="InterPro" id="IPR005119">
    <property type="entry name" value="LysR_subst-bd"/>
</dbReference>
<dbReference type="RefSeq" id="WP_046827394.1">
    <property type="nucleotide sequence ID" value="NZ_LBIA02000001.1"/>
</dbReference>
<protein>
    <submittedName>
        <fullName evidence="7">LysR family transcriptional regulator</fullName>
    </submittedName>
</protein>
<evidence type="ECO:0000256" key="2">
    <source>
        <dbReference type="ARBA" id="ARBA00009437"/>
    </source>
</evidence>
<evidence type="ECO:0000256" key="3">
    <source>
        <dbReference type="ARBA" id="ARBA00023015"/>
    </source>
</evidence>
<dbReference type="InterPro" id="IPR000847">
    <property type="entry name" value="LysR_HTH_N"/>
</dbReference>
<dbReference type="CDD" id="cd05466">
    <property type="entry name" value="PBP2_LTTR_substrate"/>
    <property type="match status" value="1"/>
</dbReference>
<evidence type="ECO:0000256" key="1">
    <source>
        <dbReference type="ARBA" id="ARBA00003502"/>
    </source>
</evidence>
<reference evidence="7" key="1">
    <citation type="submission" date="2019-04" db="EMBL/GenBank/DDBJ databases">
        <title>Whole genome sequencing of cave bacteria.</title>
        <authorList>
            <person name="Gan H.M."/>
            <person name="Barton H."/>
            <person name="Savka M.A."/>
        </authorList>
    </citation>
    <scope>NUCLEOTIDE SEQUENCE [LARGE SCALE GENOMIC DNA]</scope>
    <source>
        <strain evidence="7">LC387</strain>
    </source>
</reference>
<dbReference type="InterPro" id="IPR050950">
    <property type="entry name" value="HTH-type_LysR_regulators"/>
</dbReference>
<organism evidence="7 8">
    <name type="scientific">Afipia massiliensis</name>
    <dbReference type="NCBI Taxonomy" id="211460"/>
    <lineage>
        <taxon>Bacteria</taxon>
        <taxon>Pseudomonadati</taxon>
        <taxon>Pseudomonadota</taxon>
        <taxon>Alphaproteobacteria</taxon>
        <taxon>Hyphomicrobiales</taxon>
        <taxon>Nitrobacteraceae</taxon>
        <taxon>Afipia</taxon>
    </lineage>
</organism>
<dbReference type="GO" id="GO:0003677">
    <property type="term" value="F:DNA binding"/>
    <property type="evidence" value="ECO:0007669"/>
    <property type="project" value="UniProtKB-KW"/>
</dbReference>
<comment type="function">
    <text evidence="1">NodD regulates the expression of the nodABCFE genes which encode other nodulation proteins. NodD is also a negative regulator of its own expression. Binds flavonoids as inducers.</text>
</comment>
<evidence type="ECO:0000313" key="7">
    <source>
        <dbReference type="EMBL" id="TKT72089.1"/>
    </source>
</evidence>
<dbReference type="AlphaFoldDB" id="A0A4U6BNV1"/>
<gene>
    <name evidence="7" type="ORF">YH63_012055</name>
</gene>
<dbReference type="InterPro" id="IPR036388">
    <property type="entry name" value="WH-like_DNA-bd_sf"/>
</dbReference>
<keyword evidence="3" id="KW-0805">Transcription regulation</keyword>